<dbReference type="Proteomes" id="UP000593875">
    <property type="component" value="Chromosome"/>
</dbReference>
<proteinExistence type="predicted"/>
<dbReference type="RefSeq" id="WP_193686930.1">
    <property type="nucleotide sequence ID" value="NZ_CP062941.1"/>
</dbReference>
<accession>A0A7L9U784</accession>
<name>A0A7L9U784_9BURK</name>
<evidence type="ECO:0000313" key="2">
    <source>
        <dbReference type="EMBL" id="QOL49906.1"/>
    </source>
</evidence>
<dbReference type="AlphaFoldDB" id="A0A7L9U784"/>
<organism evidence="2 3">
    <name type="scientific">Massilia litorea</name>
    <dbReference type="NCBI Taxonomy" id="2769491"/>
    <lineage>
        <taxon>Bacteria</taxon>
        <taxon>Pseudomonadati</taxon>
        <taxon>Pseudomonadota</taxon>
        <taxon>Betaproteobacteria</taxon>
        <taxon>Burkholderiales</taxon>
        <taxon>Oxalobacteraceae</taxon>
        <taxon>Telluria group</taxon>
        <taxon>Massilia</taxon>
    </lineage>
</organism>
<dbReference type="KEGG" id="mlir:LPB04_00795"/>
<reference evidence="2 3" key="1">
    <citation type="submission" date="2020-10" db="EMBL/GenBank/DDBJ databases">
        <title>Genome sequencing of Massilia sp. LPB0304.</title>
        <authorList>
            <person name="Kim J."/>
        </authorList>
    </citation>
    <scope>NUCLEOTIDE SEQUENCE [LARGE SCALE GENOMIC DNA]</scope>
    <source>
        <strain evidence="2 3">LPB0304</strain>
    </source>
</reference>
<gene>
    <name evidence="2" type="ORF">LPB04_00795</name>
</gene>
<dbReference type="InterPro" id="IPR025391">
    <property type="entry name" value="DUF4123"/>
</dbReference>
<protein>
    <submittedName>
        <fullName evidence="2">DUF4123 domain-containing protein</fullName>
    </submittedName>
</protein>
<keyword evidence="3" id="KW-1185">Reference proteome</keyword>
<dbReference type="EMBL" id="CP062941">
    <property type="protein sequence ID" value="QOL49906.1"/>
    <property type="molecule type" value="Genomic_DNA"/>
</dbReference>
<feature type="domain" description="DUF4123" evidence="1">
    <location>
        <begin position="44"/>
        <end position="134"/>
    </location>
</feature>
<evidence type="ECO:0000259" key="1">
    <source>
        <dbReference type="Pfam" id="PF13503"/>
    </source>
</evidence>
<dbReference type="Pfam" id="PF13503">
    <property type="entry name" value="DUF4123"/>
    <property type="match status" value="1"/>
</dbReference>
<sequence>MNEPFNSQTVRQYAFAVADAGMAECLPDGLIVERLVPNHLGPSAHLMPILIDLNRSASYALDGISNQIRNACENAQAPCITLFIKTKASAREITRHWNSMQLVRPRPGHGLWLRLHDSRVLHQMLRILNPMQSRKMFGLSLAITYWIGGEWVTAERELHYPPGSQSSALGGAEPYAGQERWDWARIERIGLVNRALHHANIRAAAALTSAGALAEELMERAARRYGLIDNADLVEFAARGLRTNPTFDEHPTVARVIKQDAMSAEESSLSDRFALVEEQVWHALCKPTKTPLESQL</sequence>
<evidence type="ECO:0000313" key="3">
    <source>
        <dbReference type="Proteomes" id="UP000593875"/>
    </source>
</evidence>